<keyword evidence="8" id="KW-0539">Nucleus</keyword>
<keyword evidence="2" id="KW-0479">Metal-binding</keyword>
<dbReference type="Pfam" id="PF00096">
    <property type="entry name" value="zf-C2H2"/>
    <property type="match status" value="3"/>
</dbReference>
<dbReference type="InterPro" id="IPR013087">
    <property type="entry name" value="Znf_C2H2_type"/>
</dbReference>
<keyword evidence="7" id="KW-0804">Transcription</keyword>
<dbReference type="GO" id="GO:0000978">
    <property type="term" value="F:RNA polymerase II cis-regulatory region sequence-specific DNA binding"/>
    <property type="evidence" value="ECO:0007669"/>
    <property type="project" value="TreeGrafter"/>
</dbReference>
<dbReference type="PROSITE" id="PS50157">
    <property type="entry name" value="ZINC_FINGER_C2H2_2"/>
    <property type="match status" value="4"/>
</dbReference>
<feature type="domain" description="C2H2-type" evidence="11">
    <location>
        <begin position="237"/>
        <end position="264"/>
    </location>
</feature>
<dbReference type="AlphaFoldDB" id="A0AAV6RGB4"/>
<feature type="region of interest" description="Disordered" evidence="10">
    <location>
        <begin position="1"/>
        <end position="24"/>
    </location>
</feature>
<dbReference type="GO" id="GO:0000981">
    <property type="term" value="F:DNA-binding transcription factor activity, RNA polymerase II-specific"/>
    <property type="evidence" value="ECO:0007669"/>
    <property type="project" value="TreeGrafter"/>
</dbReference>
<keyword evidence="3" id="KW-0677">Repeat</keyword>
<feature type="compositionally biased region" description="Basic and acidic residues" evidence="10">
    <location>
        <begin position="80"/>
        <end position="89"/>
    </location>
</feature>
<evidence type="ECO:0000256" key="5">
    <source>
        <dbReference type="ARBA" id="ARBA00022833"/>
    </source>
</evidence>
<keyword evidence="6" id="KW-0805">Transcription regulation</keyword>
<evidence type="ECO:0000313" key="13">
    <source>
        <dbReference type="Proteomes" id="UP000693946"/>
    </source>
</evidence>
<evidence type="ECO:0000256" key="2">
    <source>
        <dbReference type="ARBA" id="ARBA00022723"/>
    </source>
</evidence>
<evidence type="ECO:0000256" key="4">
    <source>
        <dbReference type="ARBA" id="ARBA00022771"/>
    </source>
</evidence>
<evidence type="ECO:0000259" key="11">
    <source>
        <dbReference type="PROSITE" id="PS50157"/>
    </source>
</evidence>
<evidence type="ECO:0000256" key="10">
    <source>
        <dbReference type="SAM" id="MobiDB-lite"/>
    </source>
</evidence>
<dbReference type="FunFam" id="3.30.160.60:FF:000245">
    <property type="entry name" value="zinc finger protein Gfi-1"/>
    <property type="match status" value="1"/>
</dbReference>
<evidence type="ECO:0000313" key="12">
    <source>
        <dbReference type="EMBL" id="KAG7504179.1"/>
    </source>
</evidence>
<keyword evidence="5" id="KW-0862">Zinc</keyword>
<evidence type="ECO:0000256" key="9">
    <source>
        <dbReference type="PROSITE-ProRule" id="PRU00042"/>
    </source>
</evidence>
<feature type="domain" description="C2H2-type" evidence="11">
    <location>
        <begin position="293"/>
        <end position="320"/>
    </location>
</feature>
<accession>A0AAV6RGB4</accession>
<evidence type="ECO:0000256" key="3">
    <source>
        <dbReference type="ARBA" id="ARBA00022737"/>
    </source>
</evidence>
<dbReference type="GO" id="GO:0005634">
    <property type="term" value="C:nucleus"/>
    <property type="evidence" value="ECO:0007669"/>
    <property type="project" value="UniProtKB-SubCell"/>
</dbReference>
<evidence type="ECO:0000256" key="7">
    <source>
        <dbReference type="ARBA" id="ARBA00023163"/>
    </source>
</evidence>
<comment type="caution">
    <text evidence="12">The sequence shown here is derived from an EMBL/GenBank/DDBJ whole genome shotgun (WGS) entry which is preliminary data.</text>
</comment>
<dbReference type="PANTHER" id="PTHR23235:SF142">
    <property type="entry name" value="ZINC FINGER PROTEIN 384"/>
    <property type="match status" value="1"/>
</dbReference>
<evidence type="ECO:0000256" key="6">
    <source>
        <dbReference type="ARBA" id="ARBA00023015"/>
    </source>
</evidence>
<dbReference type="FunFam" id="3.30.160.60:FF:000208">
    <property type="entry name" value="zinc finger protein Gfi-1b"/>
    <property type="match status" value="1"/>
</dbReference>
<dbReference type="GO" id="GO:0008270">
    <property type="term" value="F:zinc ion binding"/>
    <property type="evidence" value="ECO:0007669"/>
    <property type="project" value="UniProtKB-KW"/>
</dbReference>
<feature type="domain" description="C2H2-type" evidence="11">
    <location>
        <begin position="321"/>
        <end position="348"/>
    </location>
</feature>
<name>A0AAV6RGB4_SOLSE</name>
<gene>
    <name evidence="12" type="ORF">JOB18_002780</name>
</gene>
<reference evidence="12 13" key="1">
    <citation type="journal article" date="2021" name="Sci. Rep.">
        <title>Chromosome anchoring in Senegalese sole (Solea senegalensis) reveals sex-associated markers and genome rearrangements in flatfish.</title>
        <authorList>
            <person name="Guerrero-Cozar I."/>
            <person name="Gomez-Garrido J."/>
            <person name="Berbel C."/>
            <person name="Martinez-Blanch J.F."/>
            <person name="Alioto T."/>
            <person name="Claros M.G."/>
            <person name="Gagnaire P.A."/>
            <person name="Manchado M."/>
        </authorList>
    </citation>
    <scope>NUCLEOTIDE SEQUENCE [LARGE SCALE GENOMIC DNA]</scope>
    <source>
        <strain evidence="12">Sse05_10M</strain>
    </source>
</reference>
<dbReference type="PROSITE" id="PS00028">
    <property type="entry name" value="ZINC_FINGER_C2H2_1"/>
    <property type="match status" value="3"/>
</dbReference>
<feature type="region of interest" description="Disordered" evidence="10">
    <location>
        <begin position="69"/>
        <end position="93"/>
    </location>
</feature>
<sequence length="349" mass="39372">MSSVDGCEKEKRGRCQQQGHKKHSTFSSAIQRLLQVHSPSHPPAMPRSFLVKCRRSHLLSPYKDCFRQNAETEQPVQRMKGSESGHPEDAMQPVCPAVGVKGLLGEIRSPWDEMGVQFNRATTDDHWTSAKAPVEDRDAALLASPWLPKQHQASERERELEKLVCLLLNHTSHTDLRSPVSQCLLCEKSLSEVLLSGGLQAHVSVPLTPSPTATDRTHMAFSFTGLRSYGRAKDRSFGCKVCGKVFKRSSTLSTHLLIHSDTRPYPCQFCGKRFHQKSDMKKHTFIHTGEKPHVCKVCGKGFSQSSNLITHSRKHNSYQPFSCPRCHRTFQRRLDLQHHQETLCGYGNI</sequence>
<dbReference type="PANTHER" id="PTHR23235">
    <property type="entry name" value="KRUEPPEL-LIKE TRANSCRIPTION FACTOR"/>
    <property type="match status" value="1"/>
</dbReference>
<keyword evidence="4 9" id="KW-0863">Zinc-finger</keyword>
<proteinExistence type="predicted"/>
<feature type="compositionally biased region" description="Basic and acidic residues" evidence="10">
    <location>
        <begin position="1"/>
        <end position="13"/>
    </location>
</feature>
<dbReference type="FunFam" id="3.30.160.60:FF:001289">
    <property type="entry name" value="Zinc finger protein 574"/>
    <property type="match status" value="1"/>
</dbReference>
<feature type="domain" description="C2H2-type" evidence="11">
    <location>
        <begin position="265"/>
        <end position="292"/>
    </location>
</feature>
<organism evidence="12 13">
    <name type="scientific">Solea senegalensis</name>
    <name type="common">Senegalese sole</name>
    <dbReference type="NCBI Taxonomy" id="28829"/>
    <lineage>
        <taxon>Eukaryota</taxon>
        <taxon>Metazoa</taxon>
        <taxon>Chordata</taxon>
        <taxon>Craniata</taxon>
        <taxon>Vertebrata</taxon>
        <taxon>Euteleostomi</taxon>
        <taxon>Actinopterygii</taxon>
        <taxon>Neopterygii</taxon>
        <taxon>Teleostei</taxon>
        <taxon>Neoteleostei</taxon>
        <taxon>Acanthomorphata</taxon>
        <taxon>Carangaria</taxon>
        <taxon>Pleuronectiformes</taxon>
        <taxon>Pleuronectoidei</taxon>
        <taxon>Soleidae</taxon>
        <taxon>Solea</taxon>
    </lineage>
</organism>
<dbReference type="Proteomes" id="UP000693946">
    <property type="component" value="Linkage Group LG19"/>
</dbReference>
<evidence type="ECO:0000256" key="1">
    <source>
        <dbReference type="ARBA" id="ARBA00004123"/>
    </source>
</evidence>
<keyword evidence="13" id="KW-1185">Reference proteome</keyword>
<protein>
    <submittedName>
        <fullName evidence="12">Zinc finger protein Gfi-1b-like</fullName>
    </submittedName>
</protein>
<dbReference type="SMART" id="SM00355">
    <property type="entry name" value="ZnF_C2H2"/>
    <property type="match status" value="4"/>
</dbReference>
<evidence type="ECO:0000256" key="8">
    <source>
        <dbReference type="ARBA" id="ARBA00023242"/>
    </source>
</evidence>
<comment type="subcellular location">
    <subcellularLocation>
        <location evidence="1">Nucleus</location>
    </subcellularLocation>
</comment>
<dbReference type="EMBL" id="JAGKHQ010000011">
    <property type="protein sequence ID" value="KAG7504179.1"/>
    <property type="molecule type" value="Genomic_DNA"/>
</dbReference>